<evidence type="ECO:0000313" key="2">
    <source>
        <dbReference type="EMBL" id="JAH94393.1"/>
    </source>
</evidence>
<evidence type="ECO:0000256" key="1">
    <source>
        <dbReference type="SAM" id="MobiDB-lite"/>
    </source>
</evidence>
<dbReference type="EMBL" id="GBXM01014184">
    <property type="protein sequence ID" value="JAH94393.1"/>
    <property type="molecule type" value="Transcribed_RNA"/>
</dbReference>
<proteinExistence type="predicted"/>
<reference evidence="2" key="2">
    <citation type="journal article" date="2015" name="Fish Shellfish Immunol.">
        <title>Early steps in the European eel (Anguilla anguilla)-Vibrio vulnificus interaction in the gills: Role of the RtxA13 toxin.</title>
        <authorList>
            <person name="Callol A."/>
            <person name="Pajuelo D."/>
            <person name="Ebbesson L."/>
            <person name="Teles M."/>
            <person name="MacKenzie S."/>
            <person name="Amaro C."/>
        </authorList>
    </citation>
    <scope>NUCLEOTIDE SEQUENCE</scope>
</reference>
<name>A0A0E9WY77_ANGAN</name>
<organism evidence="2">
    <name type="scientific">Anguilla anguilla</name>
    <name type="common">European freshwater eel</name>
    <name type="synonym">Muraena anguilla</name>
    <dbReference type="NCBI Taxonomy" id="7936"/>
    <lineage>
        <taxon>Eukaryota</taxon>
        <taxon>Metazoa</taxon>
        <taxon>Chordata</taxon>
        <taxon>Craniata</taxon>
        <taxon>Vertebrata</taxon>
        <taxon>Euteleostomi</taxon>
        <taxon>Actinopterygii</taxon>
        <taxon>Neopterygii</taxon>
        <taxon>Teleostei</taxon>
        <taxon>Anguilliformes</taxon>
        <taxon>Anguillidae</taxon>
        <taxon>Anguilla</taxon>
    </lineage>
</organism>
<feature type="compositionally biased region" description="Basic and acidic residues" evidence="1">
    <location>
        <begin position="1"/>
        <end position="10"/>
    </location>
</feature>
<feature type="region of interest" description="Disordered" evidence="1">
    <location>
        <begin position="1"/>
        <end position="27"/>
    </location>
</feature>
<dbReference type="AlphaFoldDB" id="A0A0E9WY77"/>
<reference evidence="2" key="1">
    <citation type="submission" date="2014-11" db="EMBL/GenBank/DDBJ databases">
        <authorList>
            <person name="Amaro Gonzalez C."/>
        </authorList>
    </citation>
    <scope>NUCLEOTIDE SEQUENCE</scope>
</reference>
<protein>
    <submittedName>
        <fullName evidence="2">Uncharacterized protein</fullName>
    </submittedName>
</protein>
<sequence>MISLECYKKKEKERKKNSRGHKTKHPWAHTLTRTTGINVSSVIFF</sequence>
<feature type="compositionally biased region" description="Basic residues" evidence="1">
    <location>
        <begin position="11"/>
        <end position="27"/>
    </location>
</feature>
<accession>A0A0E9WY77</accession>